<gene>
    <name evidence="1" type="ORF">MUK42_19802</name>
</gene>
<dbReference type="EMBL" id="CP097507">
    <property type="protein sequence ID" value="URE04160.1"/>
    <property type="molecule type" value="Genomic_DNA"/>
</dbReference>
<dbReference type="OrthoDB" id="741024at2759"/>
<dbReference type="Proteomes" id="UP001055439">
    <property type="component" value="Chromosome 5"/>
</dbReference>
<dbReference type="AlphaFoldDB" id="A0A9E7FXG4"/>
<evidence type="ECO:0000313" key="2">
    <source>
        <dbReference type="Proteomes" id="UP001055439"/>
    </source>
</evidence>
<name>A0A9E7FXG4_9LILI</name>
<dbReference type="EMBL" id="CP097507">
    <property type="protein sequence ID" value="URE04165.1"/>
    <property type="molecule type" value="Genomic_DNA"/>
</dbReference>
<sequence length="399" mass="45314">MALCTSDKKALKWSTCGLDLVNIKLDFDWEDVTCSICLEFPHNGVLLWCSSHDKGCRPFMCDTDQNHSNCLERFKSAYGVPAVVEVPSGPNGVSVMFIQGTSSSSSSLPTCPLCRGDVTGWLIIDDARFYLNMKKRCCEEKHCTYVGNFYKLQKHARRKHPHSRPSEIDPAQKLKWEKFQQSSDMIDVLSIIHSEVPHAVILGDYVIEYEDSEIGDEYEEFRRNRGKWWTSLLCCKLFLSFRGLRNRRRSRRRVRSNRWSNYDVGEDSSRSVDIRDYRFPETAVQFEGTTVGGATRSVDTRDYRFAETNDELARPAASGAIRPVELRDYRFAETNDEPVRTAVGAATSLATPNHNSQTARHKIGQTISKITGMECTITISIIDGHTNVQQSVFPVDINL</sequence>
<accession>A0A9E7FXG4</accession>
<proteinExistence type="predicted"/>
<dbReference type="PANTHER" id="PTHR31197:SF4">
    <property type="entry name" value="OS02G0150900 PROTEIN"/>
    <property type="match status" value="1"/>
</dbReference>
<evidence type="ECO:0000313" key="1">
    <source>
        <dbReference type="EMBL" id="URE04165.1"/>
    </source>
</evidence>
<dbReference type="EMBL" id="CP097507">
    <property type="protein sequence ID" value="URE04169.1"/>
    <property type="molecule type" value="Genomic_DNA"/>
</dbReference>
<dbReference type="Pfam" id="PF07800">
    <property type="entry name" value="DUF1644"/>
    <property type="match status" value="1"/>
</dbReference>
<organism evidence="1 2">
    <name type="scientific">Musa troglodytarum</name>
    <name type="common">fe'i banana</name>
    <dbReference type="NCBI Taxonomy" id="320322"/>
    <lineage>
        <taxon>Eukaryota</taxon>
        <taxon>Viridiplantae</taxon>
        <taxon>Streptophyta</taxon>
        <taxon>Embryophyta</taxon>
        <taxon>Tracheophyta</taxon>
        <taxon>Spermatophyta</taxon>
        <taxon>Magnoliopsida</taxon>
        <taxon>Liliopsida</taxon>
        <taxon>Zingiberales</taxon>
        <taxon>Musaceae</taxon>
        <taxon>Musa</taxon>
    </lineage>
</organism>
<dbReference type="Gene3D" id="3.30.40.10">
    <property type="entry name" value="Zinc/RING finger domain, C3HC4 (zinc finger)"/>
    <property type="match status" value="1"/>
</dbReference>
<keyword evidence="2" id="KW-1185">Reference proteome</keyword>
<dbReference type="PANTHER" id="PTHR31197">
    <property type="entry name" value="OS01G0612600 PROTEIN"/>
    <property type="match status" value="1"/>
</dbReference>
<dbReference type="InterPro" id="IPR013083">
    <property type="entry name" value="Znf_RING/FYVE/PHD"/>
</dbReference>
<dbReference type="InterPro" id="IPR012866">
    <property type="entry name" value="DUF1644"/>
</dbReference>
<protein>
    <submittedName>
        <fullName evidence="1">Uncharacterized protein</fullName>
    </submittedName>
</protein>
<reference evidence="1" key="1">
    <citation type="submission" date="2022-05" db="EMBL/GenBank/DDBJ databases">
        <title>The Musa troglodytarum L. genome provides insights into the mechanism of non-climacteric behaviour and enrichment of carotenoids.</title>
        <authorList>
            <person name="Wang J."/>
        </authorList>
    </citation>
    <scope>NUCLEOTIDE SEQUENCE</scope>
    <source>
        <tissue evidence="1">Leaf</tissue>
    </source>
</reference>